<reference evidence="3 4" key="1">
    <citation type="journal article" date="2024" name="Nat. Commun.">
        <title>Phylogenomics reveals the evolutionary origins of lichenization in chlorophyte algae.</title>
        <authorList>
            <person name="Puginier C."/>
            <person name="Libourel C."/>
            <person name="Otte J."/>
            <person name="Skaloud P."/>
            <person name="Haon M."/>
            <person name="Grisel S."/>
            <person name="Petersen M."/>
            <person name="Berrin J.G."/>
            <person name="Delaux P.M."/>
            <person name="Dal Grande F."/>
            <person name="Keller J."/>
        </authorList>
    </citation>
    <scope>NUCLEOTIDE SEQUENCE [LARGE SCALE GENOMIC DNA]</scope>
    <source>
        <strain evidence="3 4">SAG 2145</strain>
    </source>
</reference>
<accession>A0AAW1REB6</accession>
<feature type="transmembrane region" description="Helical" evidence="2">
    <location>
        <begin position="99"/>
        <end position="119"/>
    </location>
</feature>
<sequence>MAATASSLASTTCLQRSALPTARCTRPSRRTLQPVRAQRDLEKPEEGQGQKLSFEANRRAALGYTQEDSAGQTNIFAVEPKKYIQRGDDDQTSGSTSNLVIAISAFAVGAAILTFGIFVNRNDSASPIAEELGQYKTLTEYSREFSS</sequence>
<dbReference type="EMBL" id="JALJOS010000012">
    <property type="protein sequence ID" value="KAK9832207.1"/>
    <property type="molecule type" value="Genomic_DNA"/>
</dbReference>
<gene>
    <name evidence="3" type="ORF">WJX74_002759</name>
</gene>
<evidence type="ECO:0000313" key="3">
    <source>
        <dbReference type="EMBL" id="KAK9832207.1"/>
    </source>
</evidence>
<name>A0AAW1REB6_9CHLO</name>
<comment type="caution">
    <text evidence="3">The sequence shown here is derived from an EMBL/GenBank/DDBJ whole genome shotgun (WGS) entry which is preliminary data.</text>
</comment>
<evidence type="ECO:0000313" key="4">
    <source>
        <dbReference type="Proteomes" id="UP001438707"/>
    </source>
</evidence>
<proteinExistence type="predicted"/>
<protein>
    <submittedName>
        <fullName evidence="3">Uncharacterized protein</fullName>
    </submittedName>
</protein>
<keyword evidence="2" id="KW-1133">Transmembrane helix</keyword>
<feature type="region of interest" description="Disordered" evidence="1">
    <location>
        <begin position="25"/>
        <end position="54"/>
    </location>
</feature>
<feature type="compositionally biased region" description="Basic and acidic residues" evidence="1">
    <location>
        <begin position="37"/>
        <end position="48"/>
    </location>
</feature>
<evidence type="ECO:0000256" key="2">
    <source>
        <dbReference type="SAM" id="Phobius"/>
    </source>
</evidence>
<dbReference type="Proteomes" id="UP001438707">
    <property type="component" value="Unassembled WGS sequence"/>
</dbReference>
<keyword evidence="2" id="KW-0812">Transmembrane</keyword>
<evidence type="ECO:0000256" key="1">
    <source>
        <dbReference type="SAM" id="MobiDB-lite"/>
    </source>
</evidence>
<keyword evidence="2" id="KW-0472">Membrane</keyword>
<keyword evidence="4" id="KW-1185">Reference proteome</keyword>
<organism evidence="3 4">
    <name type="scientific">Apatococcus lobatus</name>
    <dbReference type="NCBI Taxonomy" id="904363"/>
    <lineage>
        <taxon>Eukaryota</taxon>
        <taxon>Viridiplantae</taxon>
        <taxon>Chlorophyta</taxon>
        <taxon>core chlorophytes</taxon>
        <taxon>Trebouxiophyceae</taxon>
        <taxon>Chlorellales</taxon>
        <taxon>Chlorellaceae</taxon>
        <taxon>Apatococcus</taxon>
    </lineage>
</organism>
<dbReference type="AlphaFoldDB" id="A0AAW1REB6"/>